<protein>
    <submittedName>
        <fullName evidence="2">Uncharacterized protein</fullName>
    </submittedName>
</protein>
<dbReference type="EMBL" id="JARJCW010000048">
    <property type="protein sequence ID" value="KAJ7204087.1"/>
    <property type="molecule type" value="Genomic_DNA"/>
</dbReference>
<dbReference type="AlphaFoldDB" id="A0AAD6VA55"/>
<accession>A0AAD6VA55</accession>
<gene>
    <name evidence="2" type="ORF">GGX14DRAFT_398403</name>
</gene>
<sequence length="283" mass="30742">MTIEEMRCEHLLSGQCAAVTAAPDRLVDADDLGIPDCADVCGDWKNTSADCDLRQHVLTAIYGSRISVKSLRRVLDSIQVEWAATESKENGTLFRGVTVIPPTAHTANLVMNGLNAENEDNDLPEKYKWLDPAYVNGVSLGDDGQAKVPCSLQNMPFSAEMWENTPTSTFLSTITILAAAPGYLKGYSIIPESGAEYPPKDRKRSQRAQKKLPDGDAEKNPAHSNWKPGSVTQYCTSKNCLLPVCGLNPALPGIRPICHIWVVGQNPVESGFCPPSSPATRFI</sequence>
<feature type="region of interest" description="Disordered" evidence="1">
    <location>
        <begin position="195"/>
        <end position="225"/>
    </location>
</feature>
<reference evidence="2" key="1">
    <citation type="submission" date="2023-03" db="EMBL/GenBank/DDBJ databases">
        <title>Massive genome expansion in bonnet fungi (Mycena s.s.) driven by repeated elements and novel gene families across ecological guilds.</title>
        <authorList>
            <consortium name="Lawrence Berkeley National Laboratory"/>
            <person name="Harder C.B."/>
            <person name="Miyauchi S."/>
            <person name="Viragh M."/>
            <person name="Kuo A."/>
            <person name="Thoen E."/>
            <person name="Andreopoulos B."/>
            <person name="Lu D."/>
            <person name="Skrede I."/>
            <person name="Drula E."/>
            <person name="Henrissat B."/>
            <person name="Morin E."/>
            <person name="Kohler A."/>
            <person name="Barry K."/>
            <person name="LaButti K."/>
            <person name="Morin E."/>
            <person name="Salamov A."/>
            <person name="Lipzen A."/>
            <person name="Mereny Z."/>
            <person name="Hegedus B."/>
            <person name="Baldrian P."/>
            <person name="Stursova M."/>
            <person name="Weitz H."/>
            <person name="Taylor A."/>
            <person name="Grigoriev I.V."/>
            <person name="Nagy L.G."/>
            <person name="Martin F."/>
            <person name="Kauserud H."/>
        </authorList>
    </citation>
    <scope>NUCLEOTIDE SEQUENCE</scope>
    <source>
        <strain evidence="2">9144</strain>
    </source>
</reference>
<evidence type="ECO:0000313" key="3">
    <source>
        <dbReference type="Proteomes" id="UP001219525"/>
    </source>
</evidence>
<evidence type="ECO:0000256" key="1">
    <source>
        <dbReference type="SAM" id="MobiDB-lite"/>
    </source>
</evidence>
<keyword evidence="3" id="KW-1185">Reference proteome</keyword>
<proteinExistence type="predicted"/>
<evidence type="ECO:0000313" key="2">
    <source>
        <dbReference type="EMBL" id="KAJ7204087.1"/>
    </source>
</evidence>
<feature type="compositionally biased region" description="Basic and acidic residues" evidence="1">
    <location>
        <begin position="211"/>
        <end position="221"/>
    </location>
</feature>
<organism evidence="2 3">
    <name type="scientific">Mycena pura</name>
    <dbReference type="NCBI Taxonomy" id="153505"/>
    <lineage>
        <taxon>Eukaryota</taxon>
        <taxon>Fungi</taxon>
        <taxon>Dikarya</taxon>
        <taxon>Basidiomycota</taxon>
        <taxon>Agaricomycotina</taxon>
        <taxon>Agaricomycetes</taxon>
        <taxon>Agaricomycetidae</taxon>
        <taxon>Agaricales</taxon>
        <taxon>Marasmiineae</taxon>
        <taxon>Mycenaceae</taxon>
        <taxon>Mycena</taxon>
    </lineage>
</organism>
<name>A0AAD6VA55_9AGAR</name>
<feature type="compositionally biased region" description="Basic residues" evidence="1">
    <location>
        <begin position="201"/>
        <end position="210"/>
    </location>
</feature>
<comment type="caution">
    <text evidence="2">The sequence shown here is derived from an EMBL/GenBank/DDBJ whole genome shotgun (WGS) entry which is preliminary data.</text>
</comment>
<dbReference type="Proteomes" id="UP001219525">
    <property type="component" value="Unassembled WGS sequence"/>
</dbReference>